<reference evidence="2" key="1">
    <citation type="submission" date="2022-12" db="EMBL/GenBank/DDBJ databases">
        <title>Draft genome assemblies for two species of Escallonia (Escalloniales).</title>
        <authorList>
            <person name="Chanderbali A."/>
            <person name="Dervinis C."/>
            <person name="Anghel I."/>
            <person name="Soltis D."/>
            <person name="Soltis P."/>
            <person name="Zapata F."/>
        </authorList>
    </citation>
    <scope>NUCLEOTIDE SEQUENCE</scope>
    <source>
        <strain evidence="2">UCBG92.1500</strain>
        <tissue evidence="2">Leaf</tissue>
    </source>
</reference>
<name>A0AA88Q7T2_9ASTE</name>
<evidence type="ECO:0000313" key="2">
    <source>
        <dbReference type="EMBL" id="KAK2965179.1"/>
    </source>
</evidence>
<keyword evidence="3" id="KW-1185">Reference proteome</keyword>
<sequence>MFPPAILCVFVAYLTFFSTSPVAGDDTPTAYEVLEDYGFPVGLLPKGVTGYELNSTTGKFKAYLNGSCSFSIEGYKLRYKSTISGVITEEKLKSLKGISVKVLLQITRDSQPMSGIIIFTLSLLYLSPFIASIAVADGGDSFSAYEILQSYDFPVGILPKGAKGYDLDDTTGKFHAYFSGACSFSLEGSYQLRYKSTISGSISKDRLTNLSGVSVKVLFLWLNIVEVVRNGDVLEFSVGIASAKFTIDSFDVSPQCGCGFNCNNIGQVTKLRKSAFVSSL</sequence>
<evidence type="ECO:0000256" key="1">
    <source>
        <dbReference type="SAM" id="SignalP"/>
    </source>
</evidence>
<organism evidence="2 3">
    <name type="scientific">Escallonia rubra</name>
    <dbReference type="NCBI Taxonomy" id="112253"/>
    <lineage>
        <taxon>Eukaryota</taxon>
        <taxon>Viridiplantae</taxon>
        <taxon>Streptophyta</taxon>
        <taxon>Embryophyta</taxon>
        <taxon>Tracheophyta</taxon>
        <taxon>Spermatophyta</taxon>
        <taxon>Magnoliopsida</taxon>
        <taxon>eudicotyledons</taxon>
        <taxon>Gunneridae</taxon>
        <taxon>Pentapetalae</taxon>
        <taxon>asterids</taxon>
        <taxon>campanulids</taxon>
        <taxon>Escalloniales</taxon>
        <taxon>Escalloniaceae</taxon>
        <taxon>Escallonia</taxon>
    </lineage>
</organism>
<evidence type="ECO:0000313" key="3">
    <source>
        <dbReference type="Proteomes" id="UP001187471"/>
    </source>
</evidence>
<dbReference type="Proteomes" id="UP001187471">
    <property type="component" value="Unassembled WGS sequence"/>
</dbReference>
<dbReference type="EMBL" id="JAVXUO010003229">
    <property type="protein sequence ID" value="KAK2965179.1"/>
    <property type="molecule type" value="Genomic_DNA"/>
</dbReference>
<dbReference type="SUPFAM" id="SSF141562">
    <property type="entry name" value="At5g01610-like"/>
    <property type="match status" value="2"/>
</dbReference>
<dbReference type="InterPro" id="IPR007493">
    <property type="entry name" value="DUF538"/>
</dbReference>
<dbReference type="AlphaFoldDB" id="A0AA88Q7T2"/>
<feature type="chain" id="PRO_5041656357" evidence="1">
    <location>
        <begin position="25"/>
        <end position="280"/>
    </location>
</feature>
<feature type="signal peptide" evidence="1">
    <location>
        <begin position="1"/>
        <end position="24"/>
    </location>
</feature>
<proteinExistence type="predicted"/>
<dbReference type="Gene3D" id="2.30.240.10">
    <property type="entry name" value="At5g01610-like"/>
    <property type="match status" value="2"/>
</dbReference>
<dbReference type="Pfam" id="PF04398">
    <property type="entry name" value="DUF538"/>
    <property type="match status" value="2"/>
</dbReference>
<dbReference type="InterPro" id="IPR036758">
    <property type="entry name" value="At5g01610-like"/>
</dbReference>
<accession>A0AA88Q7T2</accession>
<keyword evidence="1" id="KW-0732">Signal</keyword>
<protein>
    <submittedName>
        <fullName evidence="2">Uncharacterized protein</fullName>
    </submittedName>
</protein>
<gene>
    <name evidence="2" type="ORF">RJ640_019934</name>
</gene>
<dbReference type="PANTHER" id="PTHR31676:SF156">
    <property type="entry name" value="F22D16.19 PROTEIN"/>
    <property type="match status" value="1"/>
</dbReference>
<comment type="caution">
    <text evidence="2">The sequence shown here is derived from an EMBL/GenBank/DDBJ whole genome shotgun (WGS) entry which is preliminary data.</text>
</comment>
<dbReference type="PANTHER" id="PTHR31676">
    <property type="entry name" value="T31J12.3 PROTEIN-RELATED"/>
    <property type="match status" value="1"/>
</dbReference>